<proteinExistence type="predicted"/>
<dbReference type="PANTHER" id="PTHR43072">
    <property type="entry name" value="N-ACETYLTRANSFERASE"/>
    <property type="match status" value="1"/>
</dbReference>
<dbReference type="Pfam" id="PF13420">
    <property type="entry name" value="Acetyltransf_4"/>
    <property type="match status" value="1"/>
</dbReference>
<evidence type="ECO:0000259" key="1">
    <source>
        <dbReference type="PROSITE" id="PS51186"/>
    </source>
</evidence>
<evidence type="ECO:0000313" key="2">
    <source>
        <dbReference type="EMBL" id="MFD2259575.1"/>
    </source>
</evidence>
<feature type="domain" description="N-acetyltransferase" evidence="1">
    <location>
        <begin position="4"/>
        <end position="169"/>
    </location>
</feature>
<name>A0ABW5DGC7_9HYPH</name>
<dbReference type="PROSITE" id="PS51186">
    <property type="entry name" value="GNAT"/>
    <property type="match status" value="1"/>
</dbReference>
<gene>
    <name evidence="2" type="ORF">ACFSMZ_07325</name>
</gene>
<dbReference type="InterPro" id="IPR016181">
    <property type="entry name" value="Acyl_CoA_acyltransferase"/>
</dbReference>
<dbReference type="CDD" id="cd04301">
    <property type="entry name" value="NAT_SF"/>
    <property type="match status" value="1"/>
</dbReference>
<sequence length="191" mass="20958">MQTVIIRPSEPRDIPAITAIYAHAVNHGTATYELEAPDETEMASRRNSLVSLGYPYLVAEMEGGAVAGYAYAGPFRTRPAYRFMVEDSIYIAPEMQGHGIGKLLLRALIDECTRLGFRQFTAVIGDGSPQSASVKLHSALGFKHAGTLTGSGFKFGRWLDTVFMQLDMNGGNSTAPDPESLPERLYREKRI</sequence>
<organism evidence="2 3">
    <name type="scientific">Chelativorans composti</name>
    <dbReference type="NCBI Taxonomy" id="768533"/>
    <lineage>
        <taxon>Bacteria</taxon>
        <taxon>Pseudomonadati</taxon>
        <taxon>Pseudomonadota</taxon>
        <taxon>Alphaproteobacteria</taxon>
        <taxon>Hyphomicrobiales</taxon>
        <taxon>Phyllobacteriaceae</taxon>
        <taxon>Chelativorans</taxon>
    </lineage>
</organism>
<dbReference type="Proteomes" id="UP001597373">
    <property type="component" value="Unassembled WGS sequence"/>
</dbReference>
<reference evidence="3" key="1">
    <citation type="journal article" date="2019" name="Int. J. Syst. Evol. Microbiol.">
        <title>The Global Catalogue of Microorganisms (GCM) 10K type strain sequencing project: providing services to taxonomists for standard genome sequencing and annotation.</title>
        <authorList>
            <consortium name="The Broad Institute Genomics Platform"/>
            <consortium name="The Broad Institute Genome Sequencing Center for Infectious Disease"/>
            <person name="Wu L."/>
            <person name="Ma J."/>
        </authorList>
    </citation>
    <scope>NUCLEOTIDE SEQUENCE [LARGE SCALE GENOMIC DNA]</scope>
    <source>
        <strain evidence="3">KCTC 23707</strain>
    </source>
</reference>
<dbReference type="RefSeq" id="WP_345099072.1">
    <property type="nucleotide sequence ID" value="NZ_BAABGS010000020.1"/>
</dbReference>
<evidence type="ECO:0000313" key="3">
    <source>
        <dbReference type="Proteomes" id="UP001597373"/>
    </source>
</evidence>
<dbReference type="EMBL" id="JBHUIR010000021">
    <property type="protein sequence ID" value="MFD2259575.1"/>
    <property type="molecule type" value="Genomic_DNA"/>
</dbReference>
<comment type="caution">
    <text evidence="2">The sequence shown here is derived from an EMBL/GenBank/DDBJ whole genome shotgun (WGS) entry which is preliminary data.</text>
</comment>
<dbReference type="Gene3D" id="3.40.630.30">
    <property type="match status" value="1"/>
</dbReference>
<protein>
    <submittedName>
        <fullName evidence="2">N-acetyltransferase family protein</fullName>
    </submittedName>
</protein>
<keyword evidence="3" id="KW-1185">Reference proteome</keyword>
<dbReference type="PANTHER" id="PTHR43072:SF8">
    <property type="entry name" value="ACYLTRANSFERASE FABY-RELATED"/>
    <property type="match status" value="1"/>
</dbReference>
<dbReference type="InterPro" id="IPR000182">
    <property type="entry name" value="GNAT_dom"/>
</dbReference>
<dbReference type="SUPFAM" id="SSF55729">
    <property type="entry name" value="Acyl-CoA N-acyltransferases (Nat)"/>
    <property type="match status" value="1"/>
</dbReference>
<accession>A0ABW5DGC7</accession>